<evidence type="ECO:0000313" key="3">
    <source>
        <dbReference type="Proteomes" id="UP000188836"/>
    </source>
</evidence>
<evidence type="ECO:0000313" key="2">
    <source>
        <dbReference type="EMBL" id="ONM47482.1"/>
    </source>
</evidence>
<keyword evidence="3" id="KW-1185">Reference proteome</keyword>
<keyword evidence="1" id="KW-0472">Membrane</keyword>
<name>A0A1W0B5S8_9NOCA</name>
<proteinExistence type="predicted"/>
<feature type="transmembrane region" description="Helical" evidence="1">
    <location>
        <begin position="18"/>
        <end position="38"/>
    </location>
</feature>
<dbReference type="AlphaFoldDB" id="A0A1W0B5S8"/>
<organism evidence="2 3">
    <name type="scientific">Nocardia donostiensis</name>
    <dbReference type="NCBI Taxonomy" id="1538463"/>
    <lineage>
        <taxon>Bacteria</taxon>
        <taxon>Bacillati</taxon>
        <taxon>Actinomycetota</taxon>
        <taxon>Actinomycetes</taxon>
        <taxon>Mycobacteriales</taxon>
        <taxon>Nocardiaceae</taxon>
        <taxon>Nocardia</taxon>
    </lineage>
</organism>
<protein>
    <submittedName>
        <fullName evidence="2">Uncharacterized protein</fullName>
    </submittedName>
</protein>
<dbReference type="RefSeq" id="WP_077118839.1">
    <property type="nucleotide sequence ID" value="NZ_LOKT01000009.1"/>
</dbReference>
<comment type="caution">
    <text evidence="2">The sequence shown here is derived from an EMBL/GenBank/DDBJ whole genome shotgun (WGS) entry which is preliminary data.</text>
</comment>
<dbReference type="STRING" id="1538463.B0T36_14865"/>
<sequence>MEPQVIEIVQSSPAWWQVWLPLLGSLLVAGAAVVAVLVNNRTNRQAISAADARSQQALEAAQQQTADTARRQIDVAQRQVESVHAAGEGRAHEQWRQDKVAAVVADSLVMSGRIYQALRRDTEWTDELIGDLIRDLEDGSERANVLRIVSSDIHYKQWRRLADSLSDALLSAVALQRKKLKEDAPEDVQAAREHKAAMLTEVKAAERALISETRAELGILPD</sequence>
<keyword evidence="1" id="KW-0812">Transmembrane</keyword>
<dbReference type="OrthoDB" id="4534142at2"/>
<gene>
    <name evidence="2" type="ORF">B0T46_18180</name>
</gene>
<dbReference type="EMBL" id="MUMY01000015">
    <property type="protein sequence ID" value="ONM47482.1"/>
    <property type="molecule type" value="Genomic_DNA"/>
</dbReference>
<keyword evidence="1" id="KW-1133">Transmembrane helix</keyword>
<reference evidence="2 3" key="1">
    <citation type="journal article" date="2016" name="Antonie Van Leeuwenhoek">
        <title>Nocardia donostiensis sp. nov., isolated from human respiratory specimens.</title>
        <authorList>
            <person name="Ercibengoa M."/>
            <person name="Bell M."/>
            <person name="Marimon J.M."/>
            <person name="Humrighouse B."/>
            <person name="Klenk H.P."/>
            <person name="Potter G."/>
            <person name="Perez-Trallero E."/>
        </authorList>
    </citation>
    <scope>NUCLEOTIDE SEQUENCE [LARGE SCALE GENOMIC DNA]</scope>
    <source>
        <strain evidence="2 3">X1655</strain>
    </source>
</reference>
<accession>A0A1W0B5S8</accession>
<dbReference type="Proteomes" id="UP000188836">
    <property type="component" value="Unassembled WGS sequence"/>
</dbReference>
<evidence type="ECO:0000256" key="1">
    <source>
        <dbReference type="SAM" id="Phobius"/>
    </source>
</evidence>